<keyword evidence="2" id="KW-0732">Signal</keyword>
<evidence type="ECO:0000256" key="1">
    <source>
        <dbReference type="SAM" id="MobiDB-lite"/>
    </source>
</evidence>
<feature type="non-terminal residue" evidence="3">
    <location>
        <position position="1"/>
    </location>
</feature>
<reference evidence="4" key="1">
    <citation type="submission" date="2015-02" db="EMBL/GenBank/DDBJ databases">
        <authorList>
            <person name="Gon?alves P."/>
        </authorList>
    </citation>
    <scope>NUCLEOTIDE SEQUENCE [LARGE SCALE GENOMIC DNA]</scope>
</reference>
<feature type="chain" id="PRO_5002303214" evidence="2">
    <location>
        <begin position="21"/>
        <end position="1082"/>
    </location>
</feature>
<feature type="region of interest" description="Disordered" evidence="1">
    <location>
        <begin position="888"/>
        <end position="908"/>
    </location>
</feature>
<feature type="compositionally biased region" description="Polar residues" evidence="1">
    <location>
        <begin position="895"/>
        <end position="905"/>
    </location>
</feature>
<dbReference type="AlphaFoldDB" id="A0A0D6EGY8"/>
<keyword evidence="4" id="KW-1185">Reference proteome</keyword>
<accession>A0A0D6EGY8</accession>
<sequence>MRLSPLLLVAGAGAVTSALASAHDQASAHHLEARDPFSLSHGGNSARVLGRGFPLGANSLHQSSSKNVACPRSFKCDGEPRFSIRFAFAPANASNAGSGTDGYQRDIYGNGPPSLVPNSGWAYFGVAIGWAPTASFDCSASFKLPSIFLDVCDQVTWWSPSAPWRNAHLSVDLGIDIPSFWNFPQASSSLHQSSSKNVACPRSFKCNGSGTDGYQLDMYGNGPPSWVPSSGWAYFGIAIGWAPTASFECSASFTLPSAFLEVADQVTWWCKAPPASSHNSFADKASSAAPSTAWKTAHLDVNVEVDLNFTIPSFWNLTPRPSSSWQCSGSGKDGWSVDISGNGPPSWVPASGWAYFGAGIGWAPIASFECSASFTLPSAFLKVADQKVFFPPASNARPNYISGAAPSAAWKNAHLSIYLGFDIPSFWNFTQAPSASWICDGALPFSRNSSATVDLSTNLRLLQQKGTGKDGWSVDISGNGPPSWVPASGWAYFGVGIGWAPTASFECSASFTLPSAFLEVVDQVTWWCKAHPAPSRDSFADKASSPAPSAAWKTAYLDVNVEVDLGFTIPSFWNLTPRPSSSWQCSGTPFAGSGKDGWSVDIYGNGPPSWVPTSGWAYFGQSVGWAPIAGWTCNSSWTIPSQWEGSSGKVTWWCKLLLSRSSFSRNQPPPTAWINKHKGHSFGWGAPSFWFGSSSSSSVVAVKATSSIAVVSTAHSTYAGSTAEASSARSTRKSYTAVHTATSVEATASSAKASSTIKKASSISSTHKVSTSTHAASTTSNKATTSSKKAPSSSTSHKPSTTHKVSTATAKSLTATHLASTTSHKASTTTKKPVSSSSSSHKTTATSLRVVTTSLKPTIVRASAATVTVTGSGTTEYFTVTVTQTGDSAAPSATKLPSKTWTSDGSGKDGWEVDWQGNGCPSYYPSGWLWFGTGVGWAPPSGWVNPSSWSPSSLEIMPATGWKLPSGVSCPPSWATAGWIDTRIPSASFQCDGSGIDGFDFDFEGNARPSGFEIGFKWFGKTEGWQPCAWFELPSAYWTAPAGWNARLGTWWKPTGIWYLKGEFECPKFWSKNFLRGSFLWW</sequence>
<dbReference type="EMBL" id="CENE01000002">
    <property type="protein sequence ID" value="CEQ39282.1"/>
    <property type="molecule type" value="Genomic_DNA"/>
</dbReference>
<proteinExistence type="predicted"/>
<feature type="region of interest" description="Disordered" evidence="1">
    <location>
        <begin position="746"/>
        <end position="845"/>
    </location>
</feature>
<evidence type="ECO:0000313" key="3">
    <source>
        <dbReference type="EMBL" id="CEQ39282.1"/>
    </source>
</evidence>
<dbReference type="OrthoDB" id="2522796at2759"/>
<feature type="signal peptide" evidence="2">
    <location>
        <begin position="1"/>
        <end position="20"/>
    </location>
</feature>
<dbReference type="Proteomes" id="UP000243876">
    <property type="component" value="Unassembled WGS sequence"/>
</dbReference>
<evidence type="ECO:0000256" key="2">
    <source>
        <dbReference type="SAM" id="SignalP"/>
    </source>
</evidence>
<protein>
    <submittedName>
        <fullName evidence="3">SPOSA6832_00795-mRNA-1:cds</fullName>
    </submittedName>
</protein>
<organism evidence="3 4">
    <name type="scientific">Sporidiobolus salmonicolor</name>
    <name type="common">Yeast-like fungus</name>
    <name type="synonym">Sporobolomyces salmonicolor</name>
    <dbReference type="NCBI Taxonomy" id="5005"/>
    <lineage>
        <taxon>Eukaryota</taxon>
        <taxon>Fungi</taxon>
        <taxon>Dikarya</taxon>
        <taxon>Basidiomycota</taxon>
        <taxon>Pucciniomycotina</taxon>
        <taxon>Microbotryomycetes</taxon>
        <taxon>Sporidiobolales</taxon>
        <taxon>Sporidiobolaceae</taxon>
        <taxon>Sporobolomyces</taxon>
    </lineage>
</organism>
<evidence type="ECO:0000313" key="4">
    <source>
        <dbReference type="Proteomes" id="UP000243876"/>
    </source>
</evidence>
<name>A0A0D6EGY8_SPOSA</name>
<gene>
    <name evidence="3" type="primary">SPOSA6832_00795</name>
</gene>